<evidence type="ECO:0000313" key="3">
    <source>
        <dbReference type="Proteomes" id="UP000246661"/>
    </source>
</evidence>
<dbReference type="EMBL" id="QGTX01000001">
    <property type="protein sequence ID" value="PWW24954.1"/>
    <property type="molecule type" value="Genomic_DNA"/>
</dbReference>
<evidence type="ECO:0000256" key="1">
    <source>
        <dbReference type="SAM" id="MobiDB-lite"/>
    </source>
</evidence>
<feature type="region of interest" description="Disordered" evidence="1">
    <location>
        <begin position="1"/>
        <end position="24"/>
    </location>
</feature>
<dbReference type="Proteomes" id="UP000246661">
    <property type="component" value="Unassembled WGS sequence"/>
</dbReference>
<dbReference type="AlphaFoldDB" id="A0A317QPN7"/>
<gene>
    <name evidence="2" type="ORF">JD79_04148</name>
</gene>
<proteinExistence type="predicted"/>
<evidence type="ECO:0000313" key="2">
    <source>
        <dbReference type="EMBL" id="PWW24954.1"/>
    </source>
</evidence>
<comment type="caution">
    <text evidence="2">The sequence shown here is derived from an EMBL/GenBank/DDBJ whole genome shotgun (WGS) entry which is preliminary data.</text>
</comment>
<reference evidence="3" key="1">
    <citation type="submission" date="2018-05" db="EMBL/GenBank/DDBJ databases">
        <authorList>
            <person name="Klenk H.-P."/>
            <person name="Huntemann M."/>
            <person name="Clum A."/>
            <person name="Pillay M."/>
            <person name="Palaniappan K."/>
            <person name="Varghese N."/>
            <person name="Mikhailova N."/>
            <person name="Stamatis D."/>
            <person name="Reddy T."/>
            <person name="Daum C."/>
            <person name="Shapiro N."/>
            <person name="Ivanova N."/>
            <person name="Kyrpides N."/>
            <person name="Woyke T."/>
        </authorList>
    </citation>
    <scope>NUCLEOTIDE SEQUENCE [LARGE SCALE GENOMIC DNA]</scope>
    <source>
        <strain evidence="3">DSM 45417</strain>
    </source>
</reference>
<keyword evidence="3" id="KW-1185">Reference proteome</keyword>
<protein>
    <submittedName>
        <fullName evidence="2">Uncharacterized protein</fullName>
    </submittedName>
</protein>
<sequence length="71" mass="7362">MGRPALTANARPALGCGDAKTHRADIPPREEGAVVDPPVQVDSTVIAAALDRLRGAALVPEEQLSEAVPRP</sequence>
<name>A0A317QPN7_9ACTN</name>
<organism evidence="2 3">
    <name type="scientific">Geodermatophilus normandii</name>
    <dbReference type="NCBI Taxonomy" id="1137989"/>
    <lineage>
        <taxon>Bacteria</taxon>
        <taxon>Bacillati</taxon>
        <taxon>Actinomycetota</taxon>
        <taxon>Actinomycetes</taxon>
        <taxon>Geodermatophilales</taxon>
        <taxon>Geodermatophilaceae</taxon>
        <taxon>Geodermatophilus</taxon>
    </lineage>
</organism>
<accession>A0A317QPN7</accession>